<evidence type="ECO:0000256" key="2">
    <source>
        <dbReference type="SAM" id="SignalP"/>
    </source>
</evidence>
<evidence type="ECO:0000256" key="1">
    <source>
        <dbReference type="PROSITE-ProRule" id="PRU00076"/>
    </source>
</evidence>
<dbReference type="InterPro" id="IPR003609">
    <property type="entry name" value="Pan_app"/>
</dbReference>
<feature type="disulfide bond" evidence="1">
    <location>
        <begin position="369"/>
        <end position="378"/>
    </location>
</feature>
<keyword evidence="2" id="KW-0732">Signal</keyword>
<dbReference type="EMBL" id="CAJNOR010000281">
    <property type="protein sequence ID" value="CAF0865931.1"/>
    <property type="molecule type" value="Genomic_DNA"/>
</dbReference>
<keyword evidence="1" id="KW-1015">Disulfide bond</keyword>
<dbReference type="InterPro" id="IPR000742">
    <property type="entry name" value="EGF"/>
</dbReference>
<gene>
    <name evidence="4" type="ORF">XAT740_LOCUS6237</name>
</gene>
<organism evidence="4 5">
    <name type="scientific">Adineta ricciae</name>
    <name type="common">Rotifer</name>
    <dbReference type="NCBI Taxonomy" id="249248"/>
    <lineage>
        <taxon>Eukaryota</taxon>
        <taxon>Metazoa</taxon>
        <taxon>Spiralia</taxon>
        <taxon>Gnathifera</taxon>
        <taxon>Rotifera</taxon>
        <taxon>Eurotatoria</taxon>
        <taxon>Bdelloidea</taxon>
        <taxon>Adinetida</taxon>
        <taxon>Adinetidae</taxon>
        <taxon>Adineta</taxon>
    </lineage>
</organism>
<feature type="domain" description="EGF-like" evidence="3">
    <location>
        <begin position="345"/>
        <end position="379"/>
    </location>
</feature>
<dbReference type="Gene3D" id="2.10.25.10">
    <property type="entry name" value="Laminin"/>
    <property type="match status" value="1"/>
</dbReference>
<dbReference type="Pfam" id="PF14295">
    <property type="entry name" value="PAN_4"/>
    <property type="match status" value="1"/>
</dbReference>
<keyword evidence="5" id="KW-1185">Reference proteome</keyword>
<comment type="caution">
    <text evidence="4">The sequence shown here is derived from an EMBL/GenBank/DDBJ whole genome shotgun (WGS) entry which is preliminary data.</text>
</comment>
<dbReference type="PROSITE" id="PS01186">
    <property type="entry name" value="EGF_2"/>
    <property type="match status" value="1"/>
</dbReference>
<name>A0A813X3E1_ADIRI</name>
<protein>
    <recommendedName>
        <fullName evidence="3">EGF-like domain-containing protein</fullName>
    </recommendedName>
</protein>
<comment type="caution">
    <text evidence="1">Lacks conserved residue(s) required for the propagation of feature annotation.</text>
</comment>
<dbReference type="PROSITE" id="PS00022">
    <property type="entry name" value="EGF_1"/>
    <property type="match status" value="1"/>
</dbReference>
<reference evidence="4" key="1">
    <citation type="submission" date="2021-02" db="EMBL/GenBank/DDBJ databases">
        <authorList>
            <person name="Nowell W R."/>
        </authorList>
    </citation>
    <scope>NUCLEOTIDE SEQUENCE</scope>
</reference>
<dbReference type="SUPFAM" id="SSF57196">
    <property type="entry name" value="EGF/Laminin"/>
    <property type="match status" value="1"/>
</dbReference>
<sequence length="384" mass="44577">MYNSVYVIAILLLILNYNRVQSSSYSNPTRCLPNRRHLKSSSGHYLLGIEHAINNEKICKQRCSVNKRCSTARFNEQFQRCYLFQTIRKNSLYRPYQSNYIQAESADCSEKSSFLSHIEQLQGLNTHCLYDALPWQRAQHPNIFKSYTLIGTSYLACQELCSSVRRCAGVQYQVGRHERIFYSFILKIDMETRGVQRHQCQLLRSTNPWELTSSKSGIVFAKRSCQGLVDTNNPLSEDQIPVCHFEYFGQGQHKHDKEMIQRLPNLSEIQCQYLCSTMVNCIGIEFIEKRSECILLSSNFIQNDGTIHVKYHRRHHLYMKLSCSTSLPESVLPKCLLDDIHCNCHENLCQHGTCLTEQSEGYQRMFCECDYGFTGQLCEQMLDV</sequence>
<dbReference type="AlphaFoldDB" id="A0A813X3E1"/>
<dbReference type="Pfam" id="PF00024">
    <property type="entry name" value="PAN_1"/>
    <property type="match status" value="1"/>
</dbReference>
<dbReference type="PROSITE" id="PS50026">
    <property type="entry name" value="EGF_3"/>
    <property type="match status" value="1"/>
</dbReference>
<dbReference type="Proteomes" id="UP000663828">
    <property type="component" value="Unassembled WGS sequence"/>
</dbReference>
<feature type="signal peptide" evidence="2">
    <location>
        <begin position="1"/>
        <end position="22"/>
    </location>
</feature>
<feature type="chain" id="PRO_5032934807" description="EGF-like domain-containing protein" evidence="2">
    <location>
        <begin position="23"/>
        <end position="384"/>
    </location>
</feature>
<accession>A0A813X3E1</accession>
<evidence type="ECO:0000313" key="4">
    <source>
        <dbReference type="EMBL" id="CAF0865931.1"/>
    </source>
</evidence>
<evidence type="ECO:0000313" key="5">
    <source>
        <dbReference type="Proteomes" id="UP000663828"/>
    </source>
</evidence>
<keyword evidence="1" id="KW-0245">EGF-like domain</keyword>
<evidence type="ECO:0000259" key="3">
    <source>
        <dbReference type="PROSITE" id="PS50026"/>
    </source>
</evidence>
<proteinExistence type="predicted"/>